<name>A0A239EPY3_9PSED</name>
<organism evidence="1 2">
    <name type="scientific">Pseudomonas japonica</name>
    <dbReference type="NCBI Taxonomy" id="256466"/>
    <lineage>
        <taxon>Bacteria</taxon>
        <taxon>Pseudomonadati</taxon>
        <taxon>Pseudomonadota</taxon>
        <taxon>Gammaproteobacteria</taxon>
        <taxon>Pseudomonadales</taxon>
        <taxon>Pseudomonadaceae</taxon>
        <taxon>Pseudomonas</taxon>
    </lineage>
</organism>
<evidence type="ECO:0008006" key="3">
    <source>
        <dbReference type="Google" id="ProtNLM"/>
    </source>
</evidence>
<dbReference type="AlphaFoldDB" id="A0A239EPY3"/>
<evidence type="ECO:0000313" key="1">
    <source>
        <dbReference type="EMBL" id="SNS46308.1"/>
    </source>
</evidence>
<dbReference type="Proteomes" id="UP000198407">
    <property type="component" value="Unassembled WGS sequence"/>
</dbReference>
<dbReference type="Gene3D" id="2.60.120.260">
    <property type="entry name" value="Galactose-binding domain-like"/>
    <property type="match status" value="2"/>
</dbReference>
<accession>A0A239EPY3</accession>
<proteinExistence type="predicted"/>
<keyword evidence="2" id="KW-1185">Reference proteome</keyword>
<dbReference type="RefSeq" id="WP_042129297.1">
    <property type="nucleotide sequence ID" value="NZ_FZOL01000008.1"/>
</dbReference>
<gene>
    <name evidence="1" type="ORF">SAMN05444352_10896</name>
</gene>
<protein>
    <recommendedName>
        <fullName evidence="3">Carbohydrate binding domain-containing protein</fullName>
    </recommendedName>
</protein>
<dbReference type="EMBL" id="FZOL01000008">
    <property type="protein sequence ID" value="SNS46308.1"/>
    <property type="molecule type" value="Genomic_DNA"/>
</dbReference>
<reference evidence="2" key="1">
    <citation type="submission" date="2017-06" db="EMBL/GenBank/DDBJ databases">
        <authorList>
            <person name="Varghese N."/>
            <person name="Submissions S."/>
        </authorList>
    </citation>
    <scope>NUCLEOTIDE SEQUENCE [LARGE SCALE GENOMIC DNA]</scope>
    <source>
        <strain evidence="2">DSM 22348</strain>
    </source>
</reference>
<dbReference type="STRING" id="1215104.GCA_000730585_00699"/>
<evidence type="ECO:0000313" key="2">
    <source>
        <dbReference type="Proteomes" id="UP000198407"/>
    </source>
</evidence>
<sequence length="261" mass="28012">MNTTRNSSRAEQIRNGDFSNGGINWLTYGDVNFNDQRCNVGVNGVAAQPILSIPPGRYRLSCRAALVTAGGFPGAQLRLSYNTVNTIIDITSTTPTTHEVDLDIPAGIGNMEIYLEGQTAAAWFDDVSLDFAPQSEELIQNGDFSAGGEHWELTGANFDAQTCALRMDDVSQTVAVPTLGYYQLTARAKVGAGSMGRLQVKLLPDGATQYVPVSSTDWSDYAIDITAIQGESAFKVSLIRVTGDDVQFDDVSLKLTAGLDD</sequence>